<dbReference type="KEGG" id="scv:A4G25_08795"/>
<dbReference type="Proteomes" id="UP000293854">
    <property type="component" value="Unassembled WGS sequence"/>
</dbReference>
<evidence type="ECO:0000313" key="4">
    <source>
        <dbReference type="Proteomes" id="UP000293854"/>
    </source>
</evidence>
<dbReference type="OrthoDB" id="5431160at2"/>
<name>A0A143PBW6_9STAP</name>
<dbReference type="PANTHER" id="PTHR34818">
    <property type="entry name" value="PROTEIN BLI-3"/>
    <property type="match status" value="1"/>
</dbReference>
<evidence type="ECO:0000313" key="3">
    <source>
        <dbReference type="EMBL" id="RZI03481.1"/>
    </source>
</evidence>
<dbReference type="SUPFAM" id="SSF50475">
    <property type="entry name" value="FMN-binding split barrel"/>
    <property type="match status" value="1"/>
</dbReference>
<dbReference type="AlphaFoldDB" id="A0A143PBW6"/>
<evidence type="ECO:0000313" key="2">
    <source>
        <dbReference type="EMBL" id="QQS82180.1"/>
    </source>
</evidence>
<accession>A0A143PBW6</accession>
<dbReference type="EMBL" id="RQTE01000062">
    <property type="protein sequence ID" value="RZI03481.1"/>
    <property type="molecule type" value="Genomic_DNA"/>
</dbReference>
<dbReference type="RefSeq" id="WP_047133064.1">
    <property type="nucleotide sequence ID" value="NZ_CP015114.1"/>
</dbReference>
<organism evidence="3 4">
    <name type="scientific">Staphylococcus condimenti</name>
    <dbReference type="NCBI Taxonomy" id="70255"/>
    <lineage>
        <taxon>Bacteria</taxon>
        <taxon>Bacillati</taxon>
        <taxon>Bacillota</taxon>
        <taxon>Bacilli</taxon>
        <taxon>Bacillales</taxon>
        <taxon>Staphylococcaceae</taxon>
        <taxon>Staphylococcus</taxon>
    </lineage>
</organism>
<reference evidence="2 5" key="2">
    <citation type="submission" date="2021-01" db="EMBL/GenBank/DDBJ databases">
        <title>FDA dAtabase for Regulatory Grade micrObial Sequences (FDA-ARGOS): Supporting development and validation of Infectious Disease Dx tests.</title>
        <authorList>
            <person name="Sproer C."/>
            <person name="Gronow S."/>
            <person name="Severitt S."/>
            <person name="Schroder I."/>
            <person name="Tallon L."/>
            <person name="Sadzewicz L."/>
            <person name="Zhao X."/>
            <person name="Boylan J."/>
            <person name="Ott S."/>
            <person name="Bowen H."/>
            <person name="Vavikolanu K."/>
            <person name="Mehta A."/>
            <person name="Aluvathingal J."/>
            <person name="Nadendla S."/>
            <person name="Lowell S."/>
            <person name="Myers T."/>
            <person name="Yan Y."/>
            <person name="Sichtig H."/>
        </authorList>
    </citation>
    <scope>NUCLEOTIDE SEQUENCE [LARGE SCALE GENOMIC DNA]</scope>
    <source>
        <strain evidence="2 5">FDAARGOS_1148</strain>
    </source>
</reference>
<dbReference type="InterPro" id="IPR052917">
    <property type="entry name" value="Stress-Dev_Protein"/>
</dbReference>
<dbReference type="EMBL" id="CP068073">
    <property type="protein sequence ID" value="QQS82180.1"/>
    <property type="molecule type" value="Genomic_DNA"/>
</dbReference>
<gene>
    <name evidence="3" type="ORF">EIG99_03410</name>
    <name evidence="2" type="ORF">I6J05_09715</name>
</gene>
<reference evidence="3 4" key="1">
    <citation type="submission" date="2018-11" db="EMBL/GenBank/DDBJ databases">
        <title>Genomic profiling of Staphylococcus species from a Poultry farm system in KwaZulu-Natal, South Africa.</title>
        <authorList>
            <person name="Amoako D.G."/>
            <person name="Somboro A.M."/>
            <person name="Abia A.L.K."/>
            <person name="Bester L.A."/>
            <person name="Essack S.Y."/>
        </authorList>
    </citation>
    <scope>NUCLEOTIDE SEQUENCE [LARGE SCALE GENOMIC DNA]</scope>
    <source>
        <strain evidence="3 4">SA11</strain>
    </source>
</reference>
<evidence type="ECO:0000259" key="1">
    <source>
        <dbReference type="Pfam" id="PF16242"/>
    </source>
</evidence>
<proteinExistence type="predicted"/>
<dbReference type="GeneID" id="93725448"/>
<evidence type="ECO:0000313" key="5">
    <source>
        <dbReference type="Proteomes" id="UP000595942"/>
    </source>
</evidence>
<sequence length="141" mass="16427">MDREVVLKKIKEIMKASRIGVLSTSQDNVPDSRYMIFYDQEFDLYTKTSRDSLKIEEIEKNPIAHILLGYDDTKNHSFLEIYANLEVTEDPDVIDWIWEEQDKSFFQSKSDPKLCVIRAVPTSIKLMNSDSEDGPQLVEFD</sequence>
<keyword evidence="5" id="KW-1185">Reference proteome</keyword>
<dbReference type="Proteomes" id="UP000595942">
    <property type="component" value="Chromosome"/>
</dbReference>
<dbReference type="InterPro" id="IPR012349">
    <property type="entry name" value="Split_barrel_FMN-bd"/>
</dbReference>
<dbReference type="Pfam" id="PF16242">
    <property type="entry name" value="Pyrid_ox_like"/>
    <property type="match status" value="1"/>
</dbReference>
<dbReference type="InterPro" id="IPR038725">
    <property type="entry name" value="YdaG_split_barrel_FMN-bd"/>
</dbReference>
<feature type="domain" description="General stress protein FMN-binding split barrel" evidence="1">
    <location>
        <begin position="8"/>
        <end position="121"/>
    </location>
</feature>
<protein>
    <submittedName>
        <fullName evidence="2">Pyridoxamine 5'-phosphate oxidase family protein</fullName>
    </submittedName>
    <submittedName>
        <fullName evidence="3">Pyridoxamine 5-phosphate oxidase</fullName>
    </submittedName>
</protein>
<dbReference type="PANTHER" id="PTHR34818:SF1">
    <property type="entry name" value="PROTEIN BLI-3"/>
    <property type="match status" value="1"/>
</dbReference>
<dbReference type="Gene3D" id="2.30.110.10">
    <property type="entry name" value="Electron Transport, Fmn-binding Protein, Chain A"/>
    <property type="match status" value="1"/>
</dbReference>